<evidence type="ECO:0000313" key="3">
    <source>
        <dbReference type="EMBL" id="MCR1823328.1"/>
    </source>
</evidence>
<protein>
    <submittedName>
        <fullName evidence="3">Glycosyltransferase family 2 protein</fullName>
    </submittedName>
</protein>
<dbReference type="AlphaFoldDB" id="A0A9X2MBX7"/>
<dbReference type="Pfam" id="PF00535">
    <property type="entry name" value="Glycos_transf_2"/>
    <property type="match status" value="1"/>
</dbReference>
<dbReference type="PANTHER" id="PTHR22916">
    <property type="entry name" value="GLYCOSYLTRANSFERASE"/>
    <property type="match status" value="1"/>
</dbReference>
<accession>A0A9X2MBX7</accession>
<dbReference type="RefSeq" id="WP_257560463.1">
    <property type="nucleotide sequence ID" value="NZ_JANKBY010000130.1"/>
</dbReference>
<feature type="coiled-coil region" evidence="1">
    <location>
        <begin position="273"/>
        <end position="300"/>
    </location>
</feature>
<dbReference type="InterPro" id="IPR029044">
    <property type="entry name" value="Nucleotide-diphossugar_trans"/>
</dbReference>
<dbReference type="InterPro" id="IPR001173">
    <property type="entry name" value="Glyco_trans_2-like"/>
</dbReference>
<evidence type="ECO:0000256" key="1">
    <source>
        <dbReference type="SAM" id="Coils"/>
    </source>
</evidence>
<organism evidence="3 4">
    <name type="scientific">Terrisporobacter muris</name>
    <dbReference type="NCBI Taxonomy" id="2963284"/>
    <lineage>
        <taxon>Bacteria</taxon>
        <taxon>Bacillati</taxon>
        <taxon>Bacillota</taxon>
        <taxon>Clostridia</taxon>
        <taxon>Peptostreptococcales</taxon>
        <taxon>Peptostreptococcaceae</taxon>
        <taxon>Terrisporobacter</taxon>
    </lineage>
</organism>
<evidence type="ECO:0000313" key="4">
    <source>
        <dbReference type="Proteomes" id="UP001140817"/>
    </source>
</evidence>
<name>A0A9X2MBX7_9FIRM</name>
<proteinExistence type="predicted"/>
<dbReference type="Proteomes" id="UP001140817">
    <property type="component" value="Unassembled WGS sequence"/>
</dbReference>
<dbReference type="Gene3D" id="3.90.550.10">
    <property type="entry name" value="Spore Coat Polysaccharide Biosynthesis Protein SpsA, Chain A"/>
    <property type="match status" value="1"/>
</dbReference>
<keyword evidence="1" id="KW-0175">Coiled coil</keyword>
<reference evidence="3" key="1">
    <citation type="submission" date="2022-07" db="EMBL/GenBank/DDBJ databases">
        <title>Enhanced cultured diversity of the mouse gut microbiota enables custom-made synthetic communities.</title>
        <authorList>
            <person name="Afrizal A."/>
        </authorList>
    </citation>
    <scope>NUCLEOTIDE SEQUENCE</scope>
    <source>
        <strain evidence="3">DSM 29186</strain>
    </source>
</reference>
<gene>
    <name evidence="3" type="ORF">NSA58_11060</name>
</gene>
<feature type="domain" description="Glycosyltransferase 2-like" evidence="2">
    <location>
        <begin position="6"/>
        <end position="128"/>
    </location>
</feature>
<dbReference type="SUPFAM" id="SSF53448">
    <property type="entry name" value="Nucleotide-diphospho-sugar transferases"/>
    <property type="match status" value="1"/>
</dbReference>
<comment type="caution">
    <text evidence="3">The sequence shown here is derived from an EMBL/GenBank/DDBJ whole genome shotgun (WGS) entry which is preliminary data.</text>
</comment>
<sequence>MKDLVSILIPCFNGEQFLERCFNCLLKQTYPKIQIIFVNDGSSDDSETIVDKFKLKLNQRGFIFKYIYQENGGAASAINTALKYVEGEYIMLYDVDDIIFPKAVESKVEFLKDNLDYDMVRNNGYYVNDGDLDNIIALFADSSIEKNNEHIFEDLILGKTNNWPASFMVRTKSLFEHIQNKEIYISQFGQNLQIMLPVAYFGKSGYIDEPLMKYIRHDNSHSAFTNHDKKLRLMNGYEENRVEIIKQLDIPEREKQRYFEMISTLYNRIRMSIAYESNNIELLEKEYQALVDKNEITKQDKVLYRRVKNRYFDNLYLNYYRVINKLKRMVHK</sequence>
<dbReference type="CDD" id="cd00761">
    <property type="entry name" value="Glyco_tranf_GTA_type"/>
    <property type="match status" value="1"/>
</dbReference>
<evidence type="ECO:0000259" key="2">
    <source>
        <dbReference type="Pfam" id="PF00535"/>
    </source>
</evidence>
<dbReference type="EMBL" id="JANKBY010000130">
    <property type="protein sequence ID" value="MCR1823328.1"/>
    <property type="molecule type" value="Genomic_DNA"/>
</dbReference>
<keyword evidence="4" id="KW-1185">Reference proteome</keyword>